<dbReference type="Pfam" id="PF03734">
    <property type="entry name" value="YkuD"/>
    <property type="match status" value="1"/>
</dbReference>
<evidence type="ECO:0000256" key="5">
    <source>
        <dbReference type="ARBA" id="ARBA00023316"/>
    </source>
</evidence>
<accession>A0ABP6SBN5</accession>
<comment type="caution">
    <text evidence="8">The sequence shown here is derived from an EMBL/GenBank/DDBJ whole genome shotgun (WGS) entry which is preliminary data.</text>
</comment>
<feature type="compositionally biased region" description="Pro residues" evidence="6">
    <location>
        <begin position="47"/>
        <end position="56"/>
    </location>
</feature>
<dbReference type="EMBL" id="BAAAYL010000001">
    <property type="protein sequence ID" value="GAA3372766.1"/>
    <property type="molecule type" value="Genomic_DNA"/>
</dbReference>
<proteinExistence type="predicted"/>
<keyword evidence="9" id="KW-1185">Reference proteome</keyword>
<dbReference type="RefSeq" id="WP_345037478.1">
    <property type="nucleotide sequence ID" value="NZ_BAAAYL010000001.1"/>
</dbReference>
<evidence type="ECO:0000313" key="8">
    <source>
        <dbReference type="EMBL" id="GAA3372766.1"/>
    </source>
</evidence>
<feature type="region of interest" description="Disordered" evidence="6">
    <location>
        <begin position="32"/>
        <end position="65"/>
    </location>
</feature>
<evidence type="ECO:0000256" key="4">
    <source>
        <dbReference type="ARBA" id="ARBA00022984"/>
    </source>
</evidence>
<name>A0ABP6SBN5_9ACTN</name>
<feature type="domain" description="L,D-TPase catalytic" evidence="7">
    <location>
        <begin position="66"/>
        <end position="179"/>
    </location>
</feature>
<evidence type="ECO:0000256" key="6">
    <source>
        <dbReference type="SAM" id="MobiDB-lite"/>
    </source>
</evidence>
<evidence type="ECO:0000313" key="9">
    <source>
        <dbReference type="Proteomes" id="UP001499990"/>
    </source>
</evidence>
<comment type="pathway">
    <text evidence="1">Cell wall biogenesis; peptidoglycan biosynthesis.</text>
</comment>
<evidence type="ECO:0000256" key="2">
    <source>
        <dbReference type="ARBA" id="ARBA00022679"/>
    </source>
</evidence>
<organism evidence="8 9">
    <name type="scientific">Streptomyces sannanensis</name>
    <dbReference type="NCBI Taxonomy" id="285536"/>
    <lineage>
        <taxon>Bacteria</taxon>
        <taxon>Bacillati</taxon>
        <taxon>Actinomycetota</taxon>
        <taxon>Actinomycetes</taxon>
        <taxon>Kitasatosporales</taxon>
        <taxon>Streptomycetaceae</taxon>
        <taxon>Streptomyces</taxon>
    </lineage>
</organism>
<keyword evidence="4" id="KW-0573">Peptidoglycan synthesis</keyword>
<gene>
    <name evidence="8" type="ORF">GCM10020367_29430</name>
</gene>
<dbReference type="Proteomes" id="UP001499990">
    <property type="component" value="Unassembled WGS sequence"/>
</dbReference>
<evidence type="ECO:0000256" key="1">
    <source>
        <dbReference type="ARBA" id="ARBA00004752"/>
    </source>
</evidence>
<evidence type="ECO:0000256" key="3">
    <source>
        <dbReference type="ARBA" id="ARBA00022960"/>
    </source>
</evidence>
<keyword evidence="2" id="KW-0808">Transferase</keyword>
<reference evidence="9" key="1">
    <citation type="journal article" date="2019" name="Int. J. Syst. Evol. Microbiol.">
        <title>The Global Catalogue of Microorganisms (GCM) 10K type strain sequencing project: providing services to taxonomists for standard genome sequencing and annotation.</title>
        <authorList>
            <consortium name="The Broad Institute Genomics Platform"/>
            <consortium name="The Broad Institute Genome Sequencing Center for Infectious Disease"/>
            <person name="Wu L."/>
            <person name="Ma J."/>
        </authorList>
    </citation>
    <scope>NUCLEOTIDE SEQUENCE [LARGE SCALE GENOMIC DNA]</scope>
    <source>
        <strain evidence="9">JCM 9651</strain>
    </source>
</reference>
<keyword evidence="5" id="KW-0961">Cell wall biogenesis/degradation</keyword>
<dbReference type="InterPro" id="IPR005490">
    <property type="entry name" value="LD_TPept_cat_dom"/>
</dbReference>
<dbReference type="CDD" id="cd16913">
    <property type="entry name" value="YkuD_like"/>
    <property type="match status" value="1"/>
</dbReference>
<dbReference type="InterPro" id="IPR038063">
    <property type="entry name" value="Transpep_catalytic_dom"/>
</dbReference>
<dbReference type="SUPFAM" id="SSF141523">
    <property type="entry name" value="L,D-transpeptidase catalytic domain-like"/>
    <property type="match status" value="1"/>
</dbReference>
<sequence>MGRTMLWTGGITLAALGAVTFLAVEAKSSAPESFAQERPAATAPTTTPKPKPPAAPALPKDSGDGKRVVYSISADRVWLVAADETVTTDFPVVHGAVIPPPGTYKILHRVESATGGDGVPITYVQYFTKSVDSWIAFGAQEPGPSPADAGKRSGGGIRETVENGRRIWEFAPVGTPVVVTP</sequence>
<keyword evidence="3" id="KW-0133">Cell shape</keyword>
<evidence type="ECO:0000259" key="7">
    <source>
        <dbReference type="Pfam" id="PF03734"/>
    </source>
</evidence>
<protein>
    <recommendedName>
        <fullName evidence="7">L,D-TPase catalytic domain-containing protein</fullName>
    </recommendedName>
</protein>
<dbReference type="Gene3D" id="2.40.440.10">
    <property type="entry name" value="L,D-transpeptidase catalytic domain-like"/>
    <property type="match status" value="1"/>
</dbReference>